<feature type="domain" description="HTH tetR-type" evidence="3">
    <location>
        <begin position="15"/>
        <end position="75"/>
    </location>
</feature>
<dbReference type="PANTHER" id="PTHR30328">
    <property type="entry name" value="TRANSCRIPTIONAL REPRESSOR"/>
    <property type="match status" value="1"/>
</dbReference>
<dbReference type="SUPFAM" id="SSF46689">
    <property type="entry name" value="Homeodomain-like"/>
    <property type="match status" value="1"/>
</dbReference>
<protein>
    <submittedName>
        <fullName evidence="4">TetR/AcrR family transcriptional regulator</fullName>
    </submittedName>
</protein>
<evidence type="ECO:0000313" key="5">
    <source>
        <dbReference type="Proteomes" id="UP001301442"/>
    </source>
</evidence>
<evidence type="ECO:0000313" key="4">
    <source>
        <dbReference type="EMBL" id="WOH38645.1"/>
    </source>
</evidence>
<reference evidence="4 5" key="1">
    <citation type="submission" date="2023-09" db="EMBL/GenBank/DDBJ databases">
        <authorList>
            <person name="Qi X."/>
        </authorList>
    </citation>
    <scope>NUCLEOTIDE SEQUENCE [LARGE SCALE GENOMIC DNA]</scope>
    <source>
        <strain evidence="4 5">S1-1</strain>
    </source>
</reference>
<sequence>MARPVKTEQGKGNVEWTKQQLIHAAAEQFSKFGFEGASLSKIREKVGVKNSTILYHFKSKAGLYLAVTEHLESSFASTLSELINSNEHLTALERLGVFCKTLQSWGIEHQNFTAIIIQEMMNKELHSANSLFYQNIGALFQQVIAFIKGDESEDVWLDVNWQVCIVNIIFSILVGQAVSVAIPMAMGIDEAEYRTQQLDEIIRNQTLAMVRNRETALEFLRE</sequence>
<dbReference type="EMBL" id="CP136600">
    <property type="protein sequence ID" value="WOH38645.1"/>
    <property type="molecule type" value="Genomic_DNA"/>
</dbReference>
<keyword evidence="5" id="KW-1185">Reference proteome</keyword>
<accession>A0ABZ0GSL5</accession>
<dbReference type="Pfam" id="PF00440">
    <property type="entry name" value="TetR_N"/>
    <property type="match status" value="1"/>
</dbReference>
<dbReference type="Proteomes" id="UP001301442">
    <property type="component" value="Chromosome"/>
</dbReference>
<organism evidence="4 5">
    <name type="scientific">Thalassotalea fonticola</name>
    <dbReference type="NCBI Taxonomy" id="3065649"/>
    <lineage>
        <taxon>Bacteria</taxon>
        <taxon>Pseudomonadati</taxon>
        <taxon>Pseudomonadota</taxon>
        <taxon>Gammaproteobacteria</taxon>
        <taxon>Alteromonadales</taxon>
        <taxon>Colwelliaceae</taxon>
        <taxon>Thalassotalea</taxon>
    </lineage>
</organism>
<proteinExistence type="predicted"/>
<dbReference type="PANTHER" id="PTHR30328:SF54">
    <property type="entry name" value="HTH-TYPE TRANSCRIPTIONAL REPRESSOR SCO4008"/>
    <property type="match status" value="1"/>
</dbReference>
<dbReference type="InterPro" id="IPR009057">
    <property type="entry name" value="Homeodomain-like_sf"/>
</dbReference>
<dbReference type="PRINTS" id="PR00455">
    <property type="entry name" value="HTHTETR"/>
</dbReference>
<evidence type="ECO:0000259" key="3">
    <source>
        <dbReference type="PROSITE" id="PS50977"/>
    </source>
</evidence>
<dbReference type="RefSeq" id="WP_348397414.1">
    <property type="nucleotide sequence ID" value="NZ_CP136600.1"/>
</dbReference>
<feature type="DNA-binding region" description="H-T-H motif" evidence="2">
    <location>
        <begin position="38"/>
        <end position="57"/>
    </location>
</feature>
<dbReference type="InterPro" id="IPR050109">
    <property type="entry name" value="HTH-type_TetR-like_transc_reg"/>
</dbReference>
<gene>
    <name evidence="4" type="ORF">RI844_05340</name>
</gene>
<keyword evidence="1 2" id="KW-0238">DNA-binding</keyword>
<evidence type="ECO:0000256" key="2">
    <source>
        <dbReference type="PROSITE-ProRule" id="PRU00335"/>
    </source>
</evidence>
<name>A0ABZ0GSL5_9GAMM</name>
<dbReference type="PROSITE" id="PS50977">
    <property type="entry name" value="HTH_TETR_2"/>
    <property type="match status" value="1"/>
</dbReference>
<dbReference type="Gene3D" id="1.10.357.10">
    <property type="entry name" value="Tetracycline Repressor, domain 2"/>
    <property type="match status" value="1"/>
</dbReference>
<evidence type="ECO:0000256" key="1">
    <source>
        <dbReference type="ARBA" id="ARBA00023125"/>
    </source>
</evidence>
<dbReference type="InterPro" id="IPR001647">
    <property type="entry name" value="HTH_TetR"/>
</dbReference>